<comment type="caution">
    <text evidence="1">The sequence shown here is derived from an EMBL/GenBank/DDBJ whole genome shotgun (WGS) entry which is preliminary data.</text>
</comment>
<dbReference type="AlphaFoldDB" id="A0A845I5X9"/>
<reference evidence="1" key="1">
    <citation type="submission" date="2019-12" db="EMBL/GenBank/DDBJ databases">
        <title>Novel species isolated from a subtropical stream in China.</title>
        <authorList>
            <person name="Lu H."/>
        </authorList>
    </citation>
    <scope>NUCLEOTIDE SEQUENCE [LARGE SCALE GENOMIC DNA]</scope>
    <source>
        <strain evidence="1">FT93W</strain>
    </source>
</reference>
<evidence type="ECO:0000313" key="1">
    <source>
        <dbReference type="EMBL" id="MYN47655.1"/>
    </source>
</evidence>
<protein>
    <submittedName>
        <fullName evidence="1">Uncharacterized protein</fullName>
    </submittedName>
</protein>
<dbReference type="Proteomes" id="UP000444316">
    <property type="component" value="Unassembled WGS sequence"/>
</dbReference>
<gene>
    <name evidence="1" type="ORF">GTP23_21695</name>
</gene>
<sequence>MEDFWGLLHDGGITSIAGKIPGTVSIEVSIRYLRQQFPGEGTGFKVVLSYCDQLVYQEYDSSPVEDFDEIVRLEPEILGVEEGTHPVVINCVMGSLKVSYGAVSIYLDSGDAVSVDELAAASKAYWDAWAASIPQR</sequence>
<dbReference type="RefSeq" id="WP_161037043.1">
    <property type="nucleotide sequence ID" value="NZ_WWCL01000007.1"/>
</dbReference>
<name>A0A845I5X9_9BURK</name>
<proteinExistence type="predicted"/>
<dbReference type="EMBL" id="WWCL01000007">
    <property type="protein sequence ID" value="MYN47655.1"/>
    <property type="molecule type" value="Genomic_DNA"/>
</dbReference>
<organism evidence="1 2">
    <name type="scientific">Duganella fentianensis</name>
    <dbReference type="NCBI Taxonomy" id="2692177"/>
    <lineage>
        <taxon>Bacteria</taxon>
        <taxon>Pseudomonadati</taxon>
        <taxon>Pseudomonadota</taxon>
        <taxon>Betaproteobacteria</taxon>
        <taxon>Burkholderiales</taxon>
        <taxon>Oxalobacteraceae</taxon>
        <taxon>Telluria group</taxon>
        <taxon>Duganella</taxon>
    </lineage>
</organism>
<evidence type="ECO:0000313" key="2">
    <source>
        <dbReference type="Proteomes" id="UP000444316"/>
    </source>
</evidence>
<keyword evidence="2" id="KW-1185">Reference proteome</keyword>
<accession>A0A845I5X9</accession>